<dbReference type="Proteomes" id="UP000003233">
    <property type="component" value="Unassembled WGS sequence"/>
</dbReference>
<organism evidence="1 2">
    <name type="scientific">Fusobacterium ulcerans 12-1B</name>
    <dbReference type="NCBI Taxonomy" id="457404"/>
    <lineage>
        <taxon>Bacteria</taxon>
        <taxon>Fusobacteriati</taxon>
        <taxon>Fusobacteriota</taxon>
        <taxon>Fusobacteriia</taxon>
        <taxon>Fusobacteriales</taxon>
        <taxon>Fusobacteriaceae</taxon>
        <taxon>Fusobacterium</taxon>
    </lineage>
</organism>
<name>H1PQN7_9FUSO</name>
<dbReference type="InterPro" id="IPR036388">
    <property type="entry name" value="WH-like_DNA-bd_sf"/>
</dbReference>
<accession>H1PQN7</accession>
<dbReference type="HOGENOM" id="CLU_114895_0_0_0"/>
<keyword evidence="2" id="KW-1185">Reference proteome</keyword>
<proteinExistence type="predicted"/>
<dbReference type="PATRIC" id="fig|457404.5.peg.531"/>
<evidence type="ECO:0000313" key="2">
    <source>
        <dbReference type="Proteomes" id="UP000003233"/>
    </source>
</evidence>
<evidence type="ECO:0000313" key="1">
    <source>
        <dbReference type="EMBL" id="EHO83712.1"/>
    </source>
</evidence>
<reference evidence="1 2" key="1">
    <citation type="submission" date="2012-07" db="EMBL/GenBank/DDBJ databases">
        <title>The Genome Sequence of Fusobacterium ulcerans 12_1B.</title>
        <authorList>
            <consortium name="The Broad Institute Genome Sequencing Platform"/>
            <person name="Earl A."/>
            <person name="Ward D."/>
            <person name="Feldgarden M."/>
            <person name="Gevers D."/>
            <person name="Strauss J."/>
            <person name="Ambrose C.E."/>
            <person name="Allen-Vercoe E."/>
            <person name="Walker B."/>
            <person name="Young S.K."/>
            <person name="Zeng Q."/>
            <person name="Gargeya S."/>
            <person name="Fitzgerald M."/>
            <person name="Haas B."/>
            <person name="Abouelleil A."/>
            <person name="Alvarado L."/>
            <person name="Arachchi H.M."/>
            <person name="Berlin A.M."/>
            <person name="Chapman S.B."/>
            <person name="Goldberg J."/>
            <person name="Griggs A."/>
            <person name="Gujja S."/>
            <person name="Hansen M."/>
            <person name="Howarth C."/>
            <person name="Imamovic A."/>
            <person name="Larimer J."/>
            <person name="McCowen C."/>
            <person name="Montmayeur A."/>
            <person name="Murphy C."/>
            <person name="Neiman D."/>
            <person name="Pearson M."/>
            <person name="Priest M."/>
            <person name="Roberts A."/>
            <person name="Saif S."/>
            <person name="Shea T."/>
            <person name="Sisk P."/>
            <person name="Sykes S."/>
            <person name="Wortman J."/>
            <person name="Nusbaum C."/>
            <person name="Birren B."/>
        </authorList>
    </citation>
    <scope>NUCLEOTIDE SEQUENCE [LARGE SCALE GENOMIC DNA]</scope>
    <source>
        <strain evidence="1 2">12_1B</strain>
    </source>
</reference>
<dbReference type="AlphaFoldDB" id="H1PQN7"/>
<sequence>MKADRHPELIGSTYEMTKINEKIFWNLIALLQNDFKEKNPKKSITKIDNSTYVIATIRTKHLKELLGNGMKNAEIKKALEEIYNTEFAFKKEDFSKKHKLFSKLGMTPSLRDIIIEIKVGYRYLFYPSNGYLAGLEKSFRKQIEAKENSKLDSTYRSTRTKAKNFIMKDISLEDLMEFKKLVAERMIELKEIKKNAKKTTKKDVQAE</sequence>
<dbReference type="RefSeq" id="WP_008696122.1">
    <property type="nucleotide sequence ID" value="NZ_KE161007.1"/>
</dbReference>
<dbReference type="EMBL" id="AGWJ02000002">
    <property type="protein sequence ID" value="EHO83712.1"/>
    <property type="molecule type" value="Genomic_DNA"/>
</dbReference>
<comment type="caution">
    <text evidence="1">The sequence shown here is derived from an EMBL/GenBank/DDBJ whole genome shotgun (WGS) entry which is preliminary data.</text>
</comment>
<protein>
    <submittedName>
        <fullName evidence="1">Uncharacterized protein</fullName>
    </submittedName>
</protein>
<gene>
    <name evidence="1" type="ORF">HMPREF0402_00730</name>
</gene>
<dbReference type="BioCyc" id="FSP457404-HMP:GTSQ-732-MONOMER"/>
<dbReference type="Gene3D" id="1.10.10.10">
    <property type="entry name" value="Winged helix-like DNA-binding domain superfamily/Winged helix DNA-binding domain"/>
    <property type="match status" value="1"/>
</dbReference>